<comment type="similarity">
    <text evidence="5">Belongs to the RNase Y family.</text>
</comment>
<comment type="caution">
    <text evidence="8">The sequence shown here is derived from an EMBL/GenBank/DDBJ whole genome shotgun (WGS) entry which is preliminary data.</text>
</comment>
<dbReference type="CDD" id="cd00077">
    <property type="entry name" value="HDc"/>
    <property type="match status" value="1"/>
</dbReference>
<feature type="domain" description="HD" evidence="7">
    <location>
        <begin position="305"/>
        <end position="398"/>
    </location>
</feature>
<keyword evidence="2 5" id="KW-0255">Endonuclease</keyword>
<evidence type="ECO:0000259" key="7">
    <source>
        <dbReference type="PROSITE" id="PS51831"/>
    </source>
</evidence>
<protein>
    <recommendedName>
        <fullName evidence="5 6">Ribonuclease Y</fullName>
        <shortName evidence="5">RNase Y</shortName>
        <ecNumber evidence="5 6">3.1.-.-</ecNumber>
    </recommendedName>
</protein>
<dbReference type="InterPro" id="IPR036612">
    <property type="entry name" value="KH_dom_type_1_sf"/>
</dbReference>
<dbReference type="HAMAP" id="MF_00335">
    <property type="entry name" value="RNase_Y"/>
    <property type="match status" value="1"/>
</dbReference>
<evidence type="ECO:0000256" key="2">
    <source>
        <dbReference type="ARBA" id="ARBA00022759"/>
    </source>
</evidence>
<dbReference type="STRING" id="1291743.LOSG293_160150"/>
<dbReference type="Proteomes" id="UP000028700">
    <property type="component" value="Unassembled WGS sequence"/>
</dbReference>
<evidence type="ECO:0000256" key="1">
    <source>
        <dbReference type="ARBA" id="ARBA00022722"/>
    </source>
</evidence>
<name>A0A081BIV4_9LACO</name>
<keyword evidence="3 5" id="KW-0378">Hydrolase</keyword>
<dbReference type="SMART" id="SM00471">
    <property type="entry name" value="HDc"/>
    <property type="match status" value="1"/>
</dbReference>
<dbReference type="SUPFAM" id="SSF54791">
    <property type="entry name" value="Eukaryotic type KH-domain (KH-domain type I)"/>
    <property type="match status" value="1"/>
</dbReference>
<dbReference type="GO" id="GO:0005886">
    <property type="term" value="C:plasma membrane"/>
    <property type="evidence" value="ECO:0007669"/>
    <property type="project" value="UniProtKB-UniRule"/>
</dbReference>
<reference evidence="8" key="1">
    <citation type="journal article" date="2014" name="Genome Announc.">
        <title>Draft Genome Sequence of Lactobacillus oryzae Strain SG293T.</title>
        <authorList>
            <person name="Tanizawa Y."/>
            <person name="Fujisawa T."/>
            <person name="Mochizuki T."/>
            <person name="Kaminuma E."/>
            <person name="Nakamura Y."/>
            <person name="Tohno M."/>
        </authorList>
    </citation>
    <scope>NUCLEOTIDE SEQUENCE [LARGE SCALE GENOMIC DNA]</scope>
    <source>
        <strain evidence="8">SG293</strain>
    </source>
</reference>
<dbReference type="PANTHER" id="PTHR35795:SF1">
    <property type="entry name" value="BIS(5'-NUCLEOSYL)-TETRAPHOSPHATASE, SYMMETRICAL"/>
    <property type="match status" value="1"/>
</dbReference>
<dbReference type="InterPro" id="IPR051094">
    <property type="entry name" value="Diverse_Catalytic_Enzymes"/>
</dbReference>
<dbReference type="Pfam" id="PF01966">
    <property type="entry name" value="HD"/>
    <property type="match status" value="1"/>
</dbReference>
<dbReference type="EC" id="3.1.-.-" evidence="5 6"/>
<dbReference type="InterPro" id="IPR006675">
    <property type="entry name" value="HDIG_dom"/>
</dbReference>
<keyword evidence="9" id="KW-1185">Reference proteome</keyword>
<dbReference type="GO" id="GO:0004521">
    <property type="term" value="F:RNA endonuclease activity"/>
    <property type="evidence" value="ECO:0007669"/>
    <property type="project" value="UniProtKB-UniRule"/>
</dbReference>
<dbReference type="PROSITE" id="PS51831">
    <property type="entry name" value="HD"/>
    <property type="match status" value="1"/>
</dbReference>
<dbReference type="InterPro" id="IPR003607">
    <property type="entry name" value="HD/PDEase_dom"/>
</dbReference>
<keyword evidence="4 5" id="KW-0694">RNA-binding</keyword>
<sequence length="502" mass="55619">MTVAEQQAAKILAEAKQAADKQAADVIAQGKEQAQSYRDNSEAELTLQREDIEAREGRIKQRESTQTLVEARLDDRAHDLDGVNAELTASKQVLSEQHATADQLAQEREATLSAVGDLDFITAQQMVLNRTAGELKAEQDVEIRELDEDNLASADKEARDIMMEAIQRGPVDEAREHNEHIVVIPDNDSRNKIVGRDSQNLRLIETLTGTDLVFDPEDKTMLYISTHDPIRRETARVAISALIATSRVSVATIESQVVAAQKDVMRDLWESGERVVSKLHIGFMHPDLIKLLGRMKYRTSYGQNVLAHSVEVAQLAGVMASELGFDVRNAKRSGLLHDIGKAIDHEIEGTHVEIGAELARAYDEDPVVVNAIEASHGDVEKTSPIAVLIATADAISGARPGARSESAEDYINRLRSLEKIANDHEGVSDSYAIQAGREIRIVVKPQMLNDEQSEELTRDVRDQIENDLTYPGKIKVTTIRQYQAVQHVGEVEKKKSKKKKRA</sequence>
<comment type="function">
    <text evidence="5">Endoribonuclease that initiates mRNA decay.</text>
</comment>
<accession>A0A081BIV4</accession>
<dbReference type="Pfam" id="PF12072">
    <property type="entry name" value="RNase_Y_N"/>
    <property type="match status" value="1"/>
</dbReference>
<dbReference type="NCBIfam" id="TIGR03319">
    <property type="entry name" value="RNase_Y"/>
    <property type="match status" value="1"/>
</dbReference>
<evidence type="ECO:0000256" key="4">
    <source>
        <dbReference type="ARBA" id="ARBA00022884"/>
    </source>
</evidence>
<gene>
    <name evidence="5" type="primary">rny</name>
    <name evidence="8" type="ORF">LOSG293_160150</name>
</gene>
<dbReference type="InterPro" id="IPR022711">
    <property type="entry name" value="RNase_Y_N"/>
</dbReference>
<dbReference type="GO" id="GO:0016787">
    <property type="term" value="F:hydrolase activity"/>
    <property type="evidence" value="ECO:0007669"/>
    <property type="project" value="UniProtKB-KW"/>
</dbReference>
<evidence type="ECO:0000256" key="5">
    <source>
        <dbReference type="HAMAP-Rule" id="MF_00335"/>
    </source>
</evidence>
<dbReference type="InterPro" id="IPR017705">
    <property type="entry name" value="Ribonuclease_Y"/>
</dbReference>
<evidence type="ECO:0000256" key="3">
    <source>
        <dbReference type="ARBA" id="ARBA00022801"/>
    </source>
</evidence>
<dbReference type="eggNOG" id="COG1418">
    <property type="taxonomic scope" value="Bacteria"/>
</dbReference>
<dbReference type="InterPro" id="IPR006674">
    <property type="entry name" value="HD_domain"/>
</dbReference>
<dbReference type="EMBL" id="BBJM01000016">
    <property type="protein sequence ID" value="GAK47972.1"/>
    <property type="molecule type" value="Genomic_DNA"/>
</dbReference>
<keyword evidence="1 5" id="KW-0540">Nuclease</keyword>
<dbReference type="GO" id="GO:0006402">
    <property type="term" value="P:mRNA catabolic process"/>
    <property type="evidence" value="ECO:0007669"/>
    <property type="project" value="UniProtKB-UniRule"/>
</dbReference>
<evidence type="ECO:0000256" key="6">
    <source>
        <dbReference type="NCBIfam" id="TIGR03319"/>
    </source>
</evidence>
<dbReference type="SUPFAM" id="SSF109604">
    <property type="entry name" value="HD-domain/PDEase-like"/>
    <property type="match status" value="1"/>
</dbReference>
<dbReference type="PANTHER" id="PTHR35795">
    <property type="entry name" value="SLR1885 PROTEIN"/>
    <property type="match status" value="1"/>
</dbReference>
<dbReference type="NCBIfam" id="TIGR00277">
    <property type="entry name" value="HDIG"/>
    <property type="match status" value="1"/>
</dbReference>
<evidence type="ECO:0000313" key="9">
    <source>
        <dbReference type="Proteomes" id="UP000028700"/>
    </source>
</evidence>
<evidence type="ECO:0000313" key="8">
    <source>
        <dbReference type="EMBL" id="GAK47972.1"/>
    </source>
</evidence>
<dbReference type="GO" id="GO:0003723">
    <property type="term" value="F:RNA binding"/>
    <property type="evidence" value="ECO:0007669"/>
    <property type="project" value="UniProtKB-UniRule"/>
</dbReference>
<dbReference type="AlphaFoldDB" id="A0A081BIV4"/>
<organism evidence="8 9">
    <name type="scientific">Secundilactobacillus oryzae JCM 18671</name>
    <dbReference type="NCBI Taxonomy" id="1291743"/>
    <lineage>
        <taxon>Bacteria</taxon>
        <taxon>Bacillati</taxon>
        <taxon>Bacillota</taxon>
        <taxon>Bacilli</taxon>
        <taxon>Lactobacillales</taxon>
        <taxon>Lactobacillaceae</taxon>
        <taxon>Secundilactobacillus</taxon>
    </lineage>
</organism>
<dbReference type="Gene3D" id="1.10.3210.10">
    <property type="entry name" value="Hypothetical protein af1432"/>
    <property type="match status" value="1"/>
</dbReference>
<proteinExistence type="inferred from homology"/>